<name>A0A250JLM2_9BACT</name>
<accession>A0A250JLM2</accession>
<dbReference type="Gene3D" id="2.30.30.40">
    <property type="entry name" value="SH3 Domains"/>
    <property type="match status" value="1"/>
</dbReference>
<organism evidence="2 3">
    <name type="scientific">Corallococcus macrosporus DSM 14697</name>
    <dbReference type="NCBI Taxonomy" id="1189310"/>
    <lineage>
        <taxon>Bacteria</taxon>
        <taxon>Pseudomonadati</taxon>
        <taxon>Myxococcota</taxon>
        <taxon>Myxococcia</taxon>
        <taxon>Myxococcales</taxon>
        <taxon>Cystobacterineae</taxon>
        <taxon>Myxococcaceae</taxon>
        <taxon>Corallococcus</taxon>
    </lineage>
</organism>
<dbReference type="PROSITE" id="PS51257">
    <property type="entry name" value="PROKAR_LIPOPROTEIN"/>
    <property type="match status" value="1"/>
</dbReference>
<dbReference type="Proteomes" id="UP000217343">
    <property type="component" value="Chromosome"/>
</dbReference>
<proteinExistence type="predicted"/>
<gene>
    <name evidence="2" type="ORF">MYMAC_000337</name>
</gene>
<dbReference type="InterPro" id="IPR003646">
    <property type="entry name" value="SH3-like_bac-type"/>
</dbReference>
<sequence length="340" mass="37035">MSVTTRRALASSFLLFSLACGEGLPPDDAALPPDAVGETGTTESPLLFGILAGARIRAVENVYLRTGPSTSYASLRLVSIGEQATVVSETPSNGFYRVNVGGQVGWSHGDYWDQVPSLYVNGYALSKDQEKWLRWVAAKTVPRLTGTRAQRLDKAALVSWWAMKEGIWDLGPNRPNPSSNPQSFSICNTSTGDRVIWPLESCNNNGGPWQVGLSGVQVHYHSQASVENMARQLYAREGWSIAQVLDHTARTAGFAAGSVEHSTIVNTTNLALRKSWLLRNHGVGFAIQYPQVHHQCVVQGLSWCYGGSHTWNPAYKFASSRAAMTTSVAHIRQHLSNLAP</sequence>
<dbReference type="OrthoDB" id="5524435at2"/>
<evidence type="ECO:0000259" key="1">
    <source>
        <dbReference type="Pfam" id="PF08239"/>
    </source>
</evidence>
<dbReference type="Pfam" id="PF08239">
    <property type="entry name" value="SH3_3"/>
    <property type="match status" value="1"/>
</dbReference>
<evidence type="ECO:0000313" key="2">
    <source>
        <dbReference type="EMBL" id="ATB44765.1"/>
    </source>
</evidence>
<keyword evidence="3" id="KW-1185">Reference proteome</keyword>
<dbReference type="AlphaFoldDB" id="A0A250JLM2"/>
<protein>
    <recommendedName>
        <fullName evidence="1">SH3b domain-containing protein</fullName>
    </recommendedName>
</protein>
<evidence type="ECO:0000313" key="3">
    <source>
        <dbReference type="Proteomes" id="UP000217343"/>
    </source>
</evidence>
<feature type="domain" description="SH3b" evidence="1">
    <location>
        <begin position="61"/>
        <end position="111"/>
    </location>
</feature>
<dbReference type="EMBL" id="CP022203">
    <property type="protein sequence ID" value="ATB44765.1"/>
    <property type="molecule type" value="Genomic_DNA"/>
</dbReference>
<reference evidence="2 3" key="1">
    <citation type="submission" date="2017-06" db="EMBL/GenBank/DDBJ databases">
        <title>Sequencing and comparative analysis of myxobacterial genomes.</title>
        <authorList>
            <person name="Rupp O."/>
            <person name="Goesmann A."/>
            <person name="Sogaard-Andersen L."/>
        </authorList>
    </citation>
    <scope>NUCLEOTIDE SEQUENCE [LARGE SCALE GENOMIC DNA]</scope>
    <source>
        <strain evidence="2 3">DSM 14697</strain>
    </source>
</reference>
<dbReference type="RefSeq" id="WP_157757424.1">
    <property type="nucleotide sequence ID" value="NZ_CP022203.1"/>
</dbReference>
<dbReference type="KEGG" id="mmas:MYMAC_000337"/>